<dbReference type="InterPro" id="IPR032456">
    <property type="entry name" value="Peptidase_M48_N"/>
</dbReference>
<evidence type="ECO:0000256" key="5">
    <source>
        <dbReference type="ARBA" id="ARBA00023049"/>
    </source>
</evidence>
<keyword evidence="7" id="KW-1133">Transmembrane helix</keyword>
<protein>
    <submittedName>
        <fullName evidence="10">Peptidase</fullName>
    </submittedName>
</protein>
<reference evidence="10" key="1">
    <citation type="journal article" date="2022" name="Arch. Microbiol.">
        <title>Thiomicrorhabdus immobilis sp. nov., a mesophilic sulfur-oxidizing bacterium isolated from sediment of a brackish lake in northern Japan.</title>
        <authorList>
            <person name="Kojima H."/>
            <person name="Mochizuki J."/>
            <person name="Kanda M."/>
            <person name="Watanabe T."/>
            <person name="Fukui M."/>
        </authorList>
    </citation>
    <scope>NUCLEOTIDE SEQUENCE</scope>
    <source>
        <strain evidence="10">Am19</strain>
    </source>
</reference>
<keyword evidence="1 6" id="KW-0645">Protease</keyword>
<name>A0ABN6CXD2_9GAMM</name>
<keyword evidence="2" id="KW-0479">Metal-binding</keyword>
<proteinExistence type="inferred from homology"/>
<accession>A0ABN6CXD2</accession>
<organism evidence="10 11">
    <name type="scientific">Thiomicrorhabdus immobilis</name>
    <dbReference type="NCBI Taxonomy" id="2791037"/>
    <lineage>
        <taxon>Bacteria</taxon>
        <taxon>Pseudomonadati</taxon>
        <taxon>Pseudomonadota</taxon>
        <taxon>Gammaproteobacteria</taxon>
        <taxon>Thiotrichales</taxon>
        <taxon>Piscirickettsiaceae</taxon>
        <taxon>Thiomicrorhabdus</taxon>
    </lineage>
</organism>
<dbReference type="Proteomes" id="UP001054820">
    <property type="component" value="Chromosome"/>
</dbReference>
<dbReference type="InterPro" id="IPR001915">
    <property type="entry name" value="Peptidase_M48"/>
</dbReference>
<keyword evidence="7" id="KW-0472">Membrane</keyword>
<evidence type="ECO:0000256" key="4">
    <source>
        <dbReference type="ARBA" id="ARBA00022833"/>
    </source>
</evidence>
<comment type="similarity">
    <text evidence="6">Belongs to the peptidase M48 family.</text>
</comment>
<feature type="transmembrane region" description="Helical" evidence="7">
    <location>
        <begin position="100"/>
        <end position="120"/>
    </location>
</feature>
<feature type="transmembrane region" description="Helical" evidence="7">
    <location>
        <begin position="292"/>
        <end position="310"/>
    </location>
</feature>
<dbReference type="Pfam" id="PF16491">
    <property type="entry name" value="Peptidase_M48_N"/>
    <property type="match status" value="1"/>
</dbReference>
<dbReference type="EMBL" id="AP024202">
    <property type="protein sequence ID" value="BCN93802.1"/>
    <property type="molecule type" value="Genomic_DNA"/>
</dbReference>
<feature type="domain" description="CAAX prenyl protease 1 N-terminal" evidence="9">
    <location>
        <begin position="30"/>
        <end position="205"/>
    </location>
</feature>
<evidence type="ECO:0000259" key="9">
    <source>
        <dbReference type="Pfam" id="PF16491"/>
    </source>
</evidence>
<keyword evidence="7" id="KW-0812">Transmembrane</keyword>
<evidence type="ECO:0000259" key="8">
    <source>
        <dbReference type="Pfam" id="PF01435"/>
    </source>
</evidence>
<evidence type="ECO:0000313" key="10">
    <source>
        <dbReference type="EMBL" id="BCN93802.1"/>
    </source>
</evidence>
<dbReference type="PANTHER" id="PTHR10120">
    <property type="entry name" value="CAAX PRENYL PROTEASE 1"/>
    <property type="match status" value="1"/>
</dbReference>
<evidence type="ECO:0000256" key="7">
    <source>
        <dbReference type="SAM" id="Phobius"/>
    </source>
</evidence>
<feature type="transmembrane region" description="Helical" evidence="7">
    <location>
        <begin position="330"/>
        <end position="350"/>
    </location>
</feature>
<dbReference type="CDD" id="cd07343">
    <property type="entry name" value="M48A_Zmpste24p_like"/>
    <property type="match status" value="1"/>
</dbReference>
<gene>
    <name evidence="10" type="ORF">THMIRHAM_15870</name>
</gene>
<evidence type="ECO:0000256" key="3">
    <source>
        <dbReference type="ARBA" id="ARBA00022801"/>
    </source>
</evidence>
<feature type="domain" description="Peptidase M48" evidence="8">
    <location>
        <begin position="208"/>
        <end position="413"/>
    </location>
</feature>
<comment type="cofactor">
    <cofactor evidence="6">
        <name>Zn(2+)</name>
        <dbReference type="ChEBI" id="CHEBI:29105"/>
    </cofactor>
    <text evidence="6">Binds 1 zinc ion per subunit.</text>
</comment>
<evidence type="ECO:0000256" key="2">
    <source>
        <dbReference type="ARBA" id="ARBA00022723"/>
    </source>
</evidence>
<dbReference type="InterPro" id="IPR027057">
    <property type="entry name" value="CAXX_Prtase_1"/>
</dbReference>
<dbReference type="Gene3D" id="3.30.2010.10">
    <property type="entry name" value="Metalloproteases ('zincins'), catalytic domain"/>
    <property type="match status" value="1"/>
</dbReference>
<evidence type="ECO:0000256" key="6">
    <source>
        <dbReference type="RuleBase" id="RU003983"/>
    </source>
</evidence>
<feature type="transmembrane region" description="Helical" evidence="7">
    <location>
        <begin position="6"/>
        <end position="24"/>
    </location>
</feature>
<dbReference type="Pfam" id="PF01435">
    <property type="entry name" value="Peptidase_M48"/>
    <property type="match status" value="1"/>
</dbReference>
<keyword evidence="5 6" id="KW-0482">Metalloprotease</keyword>
<feature type="transmembrane region" description="Helical" evidence="7">
    <location>
        <begin position="178"/>
        <end position="195"/>
    </location>
</feature>
<feature type="transmembrane region" description="Helical" evidence="7">
    <location>
        <begin position="150"/>
        <end position="172"/>
    </location>
</feature>
<evidence type="ECO:0000256" key="1">
    <source>
        <dbReference type="ARBA" id="ARBA00022670"/>
    </source>
</evidence>
<feature type="transmembrane region" description="Helical" evidence="7">
    <location>
        <begin position="68"/>
        <end position="88"/>
    </location>
</feature>
<sequence length="421" mass="48027">MNWITPLFLGALFINLLIEVWLNIKNQFHIGKNRNQVPEDFSETVSLEAHQKAADYSRAKLQLGRLGLFYDAAILWLMTLGGGFQYIYSAWLGSGLETQWIEVGFLLSTLWVLSILHLPFSLLSTFKIEAEYGFNKTTPMKFVSDLIKQWLLILALGLPLIWVILSIMTQFIDQAWWFYTWVVWMSFQLIIMWAYPKWIAPIFNKFTPLEDEAMKTRITNLLERTGFKSNGIFVMDGSSRSGHGNAYFTGMGKNKRIVFFDTLLESLTPEEVEAVLAHELGHFKHGHIRKRLIEGTVYSLIGLALLGWLIQLPEFYTGLGMIDQSPAIALLLFMTAVPVMFFFMGPIGAFKSRKHEFEADAFAAQHVGAEHLISALLKMYRDNASTLTPDPMYSAYHDSHPPAKIRIDHLKSLAQDTTENT</sequence>
<keyword evidence="3 6" id="KW-0378">Hydrolase</keyword>
<dbReference type="RefSeq" id="WP_237261197.1">
    <property type="nucleotide sequence ID" value="NZ_AP024202.1"/>
</dbReference>
<evidence type="ECO:0000313" key="11">
    <source>
        <dbReference type="Proteomes" id="UP001054820"/>
    </source>
</evidence>
<keyword evidence="4 6" id="KW-0862">Zinc</keyword>
<keyword evidence="11" id="KW-1185">Reference proteome</keyword>